<evidence type="ECO:0000256" key="1">
    <source>
        <dbReference type="SAM" id="MobiDB-lite"/>
    </source>
</evidence>
<keyword evidence="2" id="KW-1133">Transmembrane helix</keyword>
<keyword evidence="4" id="KW-1185">Reference proteome</keyword>
<dbReference type="AlphaFoldDB" id="D2AYC8"/>
<proteinExistence type="predicted"/>
<organism evidence="3 4">
    <name type="scientific">Streptosporangium roseum (strain ATCC 12428 / DSM 43021 / JCM 3005 / KCTC 9067 / NCIMB 10171 / NRRL 2505 / NI 9100)</name>
    <dbReference type="NCBI Taxonomy" id="479432"/>
    <lineage>
        <taxon>Bacteria</taxon>
        <taxon>Bacillati</taxon>
        <taxon>Actinomycetota</taxon>
        <taxon>Actinomycetes</taxon>
        <taxon>Streptosporangiales</taxon>
        <taxon>Streptosporangiaceae</taxon>
        <taxon>Streptosporangium</taxon>
    </lineage>
</organism>
<dbReference type="HOGENOM" id="CLU_990173_0_0_11"/>
<feature type="transmembrane region" description="Helical" evidence="2">
    <location>
        <begin position="88"/>
        <end position="107"/>
    </location>
</feature>
<protein>
    <submittedName>
        <fullName evidence="3">Uncharacterized protein</fullName>
    </submittedName>
</protein>
<dbReference type="EMBL" id="CP001814">
    <property type="protein sequence ID" value="ACZ87138.1"/>
    <property type="molecule type" value="Genomic_DNA"/>
</dbReference>
<name>D2AYC8_STRRD</name>
<accession>D2AYC8</accession>
<feature type="transmembrane region" description="Helical" evidence="2">
    <location>
        <begin position="59"/>
        <end position="76"/>
    </location>
</feature>
<feature type="transmembrane region" description="Helical" evidence="2">
    <location>
        <begin position="27"/>
        <end position="47"/>
    </location>
</feature>
<feature type="transmembrane region" description="Helical" evidence="2">
    <location>
        <begin position="245"/>
        <end position="264"/>
    </location>
</feature>
<feature type="compositionally biased region" description="Polar residues" evidence="1">
    <location>
        <begin position="1"/>
        <end position="13"/>
    </location>
</feature>
<evidence type="ECO:0000256" key="2">
    <source>
        <dbReference type="SAM" id="Phobius"/>
    </source>
</evidence>
<evidence type="ECO:0000313" key="3">
    <source>
        <dbReference type="EMBL" id="ACZ87138.1"/>
    </source>
</evidence>
<dbReference type="KEGG" id="sro:Sros_4236"/>
<feature type="transmembrane region" description="Helical" evidence="2">
    <location>
        <begin position="167"/>
        <end position="190"/>
    </location>
</feature>
<dbReference type="RefSeq" id="WP_012890880.1">
    <property type="nucleotide sequence ID" value="NC_013595.1"/>
</dbReference>
<dbReference type="Proteomes" id="UP000002029">
    <property type="component" value="Chromosome"/>
</dbReference>
<keyword evidence="2" id="KW-0472">Membrane</keyword>
<reference evidence="3 4" key="1">
    <citation type="journal article" date="2010" name="Stand. Genomic Sci.">
        <title>Complete genome sequence of Streptosporangium roseum type strain (NI 9100).</title>
        <authorList>
            <person name="Nolan M."/>
            <person name="Sikorski J."/>
            <person name="Jando M."/>
            <person name="Lucas S."/>
            <person name="Lapidus A."/>
            <person name="Glavina Del Rio T."/>
            <person name="Chen F."/>
            <person name="Tice H."/>
            <person name="Pitluck S."/>
            <person name="Cheng J.F."/>
            <person name="Chertkov O."/>
            <person name="Sims D."/>
            <person name="Meincke L."/>
            <person name="Brettin T."/>
            <person name="Han C."/>
            <person name="Detter J.C."/>
            <person name="Bruce D."/>
            <person name="Goodwin L."/>
            <person name="Land M."/>
            <person name="Hauser L."/>
            <person name="Chang Y.J."/>
            <person name="Jeffries C.D."/>
            <person name="Ivanova N."/>
            <person name="Mavromatis K."/>
            <person name="Mikhailova N."/>
            <person name="Chen A."/>
            <person name="Palaniappan K."/>
            <person name="Chain P."/>
            <person name="Rohde M."/>
            <person name="Goker M."/>
            <person name="Bristow J."/>
            <person name="Eisen J.A."/>
            <person name="Markowitz V."/>
            <person name="Hugenholtz P."/>
            <person name="Kyrpides N.C."/>
            <person name="Klenk H.P."/>
        </authorList>
    </citation>
    <scope>NUCLEOTIDE SEQUENCE [LARGE SCALE GENOMIC DNA]</scope>
    <source>
        <strain evidence="4">ATCC 12428 / DSM 43021 / JCM 3005 / NI 9100</strain>
    </source>
</reference>
<keyword evidence="2" id="KW-0812">Transmembrane</keyword>
<evidence type="ECO:0000313" key="4">
    <source>
        <dbReference type="Proteomes" id="UP000002029"/>
    </source>
</evidence>
<dbReference type="OrthoDB" id="3431510at2"/>
<gene>
    <name evidence="3" type="ordered locus">Sros_4236</name>
</gene>
<sequence>MSTTDRQPATTGGSAPEDDKGPTAKEVFGGLAVLVLVVAVAVVLHLLRNRLEDLVDGGTVIVSAAVCLIVVGDLLARRTGREASGLFRTLLGGTIAVSAVGAAVALVTGNTLGRFIAERTFGLVEVRVEIAESAIERAVPAVAGPTADITGGEMLVRLSDLGVAEHVAARLSIAAPLFVVLAAAIPLYALAGAMKAGDPFRARIPRRLRQCGAITAIGGSAVQFLTYGCHTFLIGRTASGTALTVPLETSFLPLLGGLALFALAEAFDHGGKLRSEVEGLI</sequence>
<feature type="region of interest" description="Disordered" evidence="1">
    <location>
        <begin position="1"/>
        <end position="22"/>
    </location>
</feature>
<feature type="transmembrane region" description="Helical" evidence="2">
    <location>
        <begin position="211"/>
        <end position="233"/>
    </location>
</feature>
<dbReference type="STRING" id="479432.Sros_4236"/>